<accession>A0ABQ5KXR3</accession>
<dbReference type="Gene3D" id="3.40.250.10">
    <property type="entry name" value="Rhodanese-like domain"/>
    <property type="match status" value="1"/>
</dbReference>
<organism evidence="2 3">
    <name type="scientific">Aduncisulcus paluster</name>
    <dbReference type="NCBI Taxonomy" id="2918883"/>
    <lineage>
        <taxon>Eukaryota</taxon>
        <taxon>Metamonada</taxon>
        <taxon>Carpediemonas-like organisms</taxon>
        <taxon>Aduncisulcus</taxon>
    </lineage>
</organism>
<dbReference type="InterPro" id="IPR036873">
    <property type="entry name" value="Rhodanese-like_dom_sf"/>
</dbReference>
<comment type="caution">
    <text evidence="2">The sequence shown here is derived from an EMBL/GenBank/DDBJ whole genome shotgun (WGS) entry which is preliminary data.</text>
</comment>
<gene>
    <name evidence="2" type="ORF">ADUPG1_003225</name>
</gene>
<keyword evidence="3" id="KW-1185">Reference proteome</keyword>
<dbReference type="InterPro" id="IPR001763">
    <property type="entry name" value="Rhodanese-like_dom"/>
</dbReference>
<name>A0ABQ5KXR3_9EUKA</name>
<evidence type="ECO:0000259" key="1">
    <source>
        <dbReference type="PROSITE" id="PS50206"/>
    </source>
</evidence>
<feature type="non-terminal residue" evidence="2">
    <location>
        <position position="110"/>
    </location>
</feature>
<feature type="domain" description="Rhodanese" evidence="1">
    <location>
        <begin position="1"/>
        <end position="70"/>
    </location>
</feature>
<dbReference type="Pfam" id="PF00581">
    <property type="entry name" value="Rhodanese"/>
    <property type="match status" value="1"/>
</dbReference>
<dbReference type="CDD" id="cd00158">
    <property type="entry name" value="RHOD"/>
    <property type="match status" value="1"/>
</dbReference>
<sequence>AKGHVQGAVNAPWGGTAISDILVKLPQDKPLYVYCYSGQTAGQAVHTLNVAGFDARSVNLGFNFGISKVEGYEAVMTQEANVPTEAITVIDPAVQEALHSYYAGLSDVKD</sequence>
<proteinExistence type="predicted"/>
<dbReference type="EMBL" id="BQXS01004282">
    <property type="protein sequence ID" value="GKT36826.1"/>
    <property type="molecule type" value="Genomic_DNA"/>
</dbReference>
<evidence type="ECO:0000313" key="2">
    <source>
        <dbReference type="EMBL" id="GKT36826.1"/>
    </source>
</evidence>
<protein>
    <recommendedName>
        <fullName evidence="1">Rhodanese domain-containing protein</fullName>
    </recommendedName>
</protein>
<dbReference type="Proteomes" id="UP001057375">
    <property type="component" value="Unassembled WGS sequence"/>
</dbReference>
<dbReference type="PROSITE" id="PS50206">
    <property type="entry name" value="RHODANESE_3"/>
    <property type="match status" value="1"/>
</dbReference>
<dbReference type="SUPFAM" id="SSF52821">
    <property type="entry name" value="Rhodanese/Cell cycle control phosphatase"/>
    <property type="match status" value="1"/>
</dbReference>
<evidence type="ECO:0000313" key="3">
    <source>
        <dbReference type="Proteomes" id="UP001057375"/>
    </source>
</evidence>
<reference evidence="2" key="1">
    <citation type="submission" date="2022-03" db="EMBL/GenBank/DDBJ databases">
        <title>Draft genome sequence of Aduncisulcus paluster, a free-living microaerophilic Fornicata.</title>
        <authorList>
            <person name="Yuyama I."/>
            <person name="Kume K."/>
            <person name="Tamura T."/>
            <person name="Inagaki Y."/>
            <person name="Hashimoto T."/>
        </authorList>
    </citation>
    <scope>NUCLEOTIDE SEQUENCE</scope>
    <source>
        <strain evidence="2">NY0171</strain>
    </source>
</reference>
<feature type="non-terminal residue" evidence="2">
    <location>
        <position position="1"/>
    </location>
</feature>